<reference evidence="10" key="1">
    <citation type="journal article" date="2023" name="Mol. Phylogenet. Evol.">
        <title>Genome-scale phylogeny and comparative genomics of the fungal order Sordariales.</title>
        <authorList>
            <person name="Hensen N."/>
            <person name="Bonometti L."/>
            <person name="Westerberg I."/>
            <person name="Brannstrom I.O."/>
            <person name="Guillou S."/>
            <person name="Cros-Aarteil S."/>
            <person name="Calhoun S."/>
            <person name="Haridas S."/>
            <person name="Kuo A."/>
            <person name="Mondo S."/>
            <person name="Pangilinan J."/>
            <person name="Riley R."/>
            <person name="LaButti K."/>
            <person name="Andreopoulos B."/>
            <person name="Lipzen A."/>
            <person name="Chen C."/>
            <person name="Yan M."/>
            <person name="Daum C."/>
            <person name="Ng V."/>
            <person name="Clum A."/>
            <person name="Steindorff A."/>
            <person name="Ohm R.A."/>
            <person name="Martin F."/>
            <person name="Silar P."/>
            <person name="Natvig D.O."/>
            <person name="Lalanne C."/>
            <person name="Gautier V."/>
            <person name="Ament-Velasquez S.L."/>
            <person name="Kruys A."/>
            <person name="Hutchinson M.I."/>
            <person name="Powell A.J."/>
            <person name="Barry K."/>
            <person name="Miller A.N."/>
            <person name="Grigoriev I.V."/>
            <person name="Debuchy R."/>
            <person name="Gladieux P."/>
            <person name="Hiltunen Thoren M."/>
            <person name="Johannesson H."/>
        </authorList>
    </citation>
    <scope>NUCLEOTIDE SEQUENCE</scope>
    <source>
        <strain evidence="10">PSN324</strain>
    </source>
</reference>
<keyword evidence="5" id="KW-0560">Oxidoreductase</keyword>
<keyword evidence="6 8" id="KW-0408">Iron</keyword>
<reference evidence="10" key="2">
    <citation type="submission" date="2023-06" db="EMBL/GenBank/DDBJ databases">
        <authorList>
            <consortium name="Lawrence Berkeley National Laboratory"/>
            <person name="Mondo S.J."/>
            <person name="Hensen N."/>
            <person name="Bonometti L."/>
            <person name="Westerberg I."/>
            <person name="Brannstrom I.O."/>
            <person name="Guillou S."/>
            <person name="Cros-Aarteil S."/>
            <person name="Calhoun S."/>
            <person name="Haridas S."/>
            <person name="Kuo A."/>
            <person name="Pangilinan J."/>
            <person name="Riley R."/>
            <person name="Labutti K."/>
            <person name="Andreopoulos B."/>
            <person name="Lipzen A."/>
            <person name="Chen C."/>
            <person name="Yanf M."/>
            <person name="Daum C."/>
            <person name="Ng V."/>
            <person name="Clum A."/>
            <person name="Steindorff A."/>
            <person name="Ohm R."/>
            <person name="Martin F."/>
            <person name="Silar P."/>
            <person name="Natvig D."/>
            <person name="Lalanne C."/>
            <person name="Gautier V."/>
            <person name="Ament-Velasquez S.L."/>
            <person name="Kruys A."/>
            <person name="Hutchinson M.I."/>
            <person name="Powell A.J."/>
            <person name="Barry K."/>
            <person name="Miller A.N."/>
            <person name="Grigoriev I.V."/>
            <person name="Debuchy R."/>
            <person name="Gladieux P."/>
            <person name="Thoren M.H."/>
            <person name="Johannesson H."/>
        </authorList>
    </citation>
    <scope>NUCLEOTIDE SEQUENCE</scope>
    <source>
        <strain evidence="10">PSN324</strain>
    </source>
</reference>
<evidence type="ECO:0000313" key="11">
    <source>
        <dbReference type="Proteomes" id="UP001321749"/>
    </source>
</evidence>
<dbReference type="PANTHER" id="PTHR46206:SF6">
    <property type="entry name" value="CYTOCHROME P450 MONOOXYGENASE AN1598-RELATED"/>
    <property type="match status" value="1"/>
</dbReference>
<dbReference type="Gene3D" id="1.10.630.10">
    <property type="entry name" value="Cytochrome P450"/>
    <property type="match status" value="1"/>
</dbReference>
<gene>
    <name evidence="10" type="ORF">QBC42DRAFT_295109</name>
</gene>
<dbReference type="GO" id="GO:0004497">
    <property type="term" value="F:monooxygenase activity"/>
    <property type="evidence" value="ECO:0007669"/>
    <property type="project" value="UniProtKB-KW"/>
</dbReference>
<evidence type="ECO:0000256" key="8">
    <source>
        <dbReference type="PIRSR" id="PIRSR602403-1"/>
    </source>
</evidence>
<comment type="subcellular location">
    <subcellularLocation>
        <location evidence="2">Membrane</location>
        <topology evidence="2">Single-pass membrane protein</topology>
    </subcellularLocation>
</comment>
<keyword evidence="9" id="KW-0812">Transmembrane</keyword>
<dbReference type="CDD" id="cd11041">
    <property type="entry name" value="CYP503A1-like"/>
    <property type="match status" value="1"/>
</dbReference>
<dbReference type="GO" id="GO:0020037">
    <property type="term" value="F:heme binding"/>
    <property type="evidence" value="ECO:0007669"/>
    <property type="project" value="InterPro"/>
</dbReference>
<accession>A0AAV9HWQ1</accession>
<dbReference type="PRINTS" id="PR00465">
    <property type="entry name" value="EP450IV"/>
</dbReference>
<feature type="binding site" description="axial binding residue" evidence="8">
    <location>
        <position position="453"/>
    </location>
    <ligand>
        <name>heme</name>
        <dbReference type="ChEBI" id="CHEBI:30413"/>
    </ligand>
    <ligandPart>
        <name>Fe</name>
        <dbReference type="ChEBI" id="CHEBI:18248"/>
    </ligandPart>
</feature>
<sequence length="512" mass="57305">MFPQAWLAPFKALGLSDMAAKVAVFIVAHAILYPVYLLWAHLRGPPKLDLPVVGDPNAPDFREAMEEGARKYPNTPYLLPSPTGRLVILPPTLIDELRLLPETVISSKEHHYRHFLGRWTSMGTPAPELHSALTLDLQRGVQKVLESAQAEVRYAFAKRLPDCKGWTPVPLFPTFLGISALLIERTWVGLPLSREDAWIKSTTTYMTDVANAAKAIRAWPKSLRYFVAPLLAEVKSLKNNRSSVERMLTPLLREYLRETASPTPDVKEKEAGGELFVWLAQRYKGHANAERVARDELMATFSSLYTVTATFTQAMFDLAARPEYLEPLREELSQVLVDDPELINKTSLLKLKKMDSFIKESQRMNPLGLTTMMRVVMDPNGLKLSTGHVIPPGETVAGPNHAINFSPEIYSNPREFEGFRFSKLRAIPGNETKHQLISTSTDSINFGHGVGACPGRFFASTEIKVMLSYLIQRYDVKLAAGQERPRNMYTGTVCLPDMGASILFKKREDAPA</sequence>
<evidence type="ECO:0000256" key="2">
    <source>
        <dbReference type="ARBA" id="ARBA00004167"/>
    </source>
</evidence>
<evidence type="ECO:0000256" key="9">
    <source>
        <dbReference type="SAM" id="Phobius"/>
    </source>
</evidence>
<comment type="cofactor">
    <cofactor evidence="1 8">
        <name>heme</name>
        <dbReference type="ChEBI" id="CHEBI:30413"/>
    </cofactor>
</comment>
<dbReference type="EMBL" id="MU864948">
    <property type="protein sequence ID" value="KAK4464489.1"/>
    <property type="molecule type" value="Genomic_DNA"/>
</dbReference>
<dbReference type="PANTHER" id="PTHR46206">
    <property type="entry name" value="CYTOCHROME P450"/>
    <property type="match status" value="1"/>
</dbReference>
<keyword evidence="8" id="KW-0349">Heme</keyword>
<protein>
    <submittedName>
        <fullName evidence="10">Cytochrome P450</fullName>
    </submittedName>
</protein>
<organism evidence="10 11">
    <name type="scientific">Cladorrhinum samala</name>
    <dbReference type="NCBI Taxonomy" id="585594"/>
    <lineage>
        <taxon>Eukaryota</taxon>
        <taxon>Fungi</taxon>
        <taxon>Dikarya</taxon>
        <taxon>Ascomycota</taxon>
        <taxon>Pezizomycotina</taxon>
        <taxon>Sordariomycetes</taxon>
        <taxon>Sordariomycetidae</taxon>
        <taxon>Sordariales</taxon>
        <taxon>Podosporaceae</taxon>
        <taxon>Cladorrhinum</taxon>
    </lineage>
</organism>
<dbReference type="SUPFAM" id="SSF48264">
    <property type="entry name" value="Cytochrome P450"/>
    <property type="match status" value="1"/>
</dbReference>
<evidence type="ECO:0000256" key="6">
    <source>
        <dbReference type="ARBA" id="ARBA00023004"/>
    </source>
</evidence>
<evidence type="ECO:0000313" key="10">
    <source>
        <dbReference type="EMBL" id="KAK4464489.1"/>
    </source>
</evidence>
<dbReference type="GO" id="GO:0016705">
    <property type="term" value="F:oxidoreductase activity, acting on paired donors, with incorporation or reduction of molecular oxygen"/>
    <property type="evidence" value="ECO:0007669"/>
    <property type="project" value="InterPro"/>
</dbReference>
<dbReference type="InterPro" id="IPR036396">
    <property type="entry name" value="Cyt_P450_sf"/>
</dbReference>
<dbReference type="GO" id="GO:0016020">
    <property type="term" value="C:membrane"/>
    <property type="evidence" value="ECO:0007669"/>
    <property type="project" value="UniProtKB-SubCell"/>
</dbReference>
<comment type="similarity">
    <text evidence="3">Belongs to the cytochrome P450 family.</text>
</comment>
<dbReference type="Proteomes" id="UP001321749">
    <property type="component" value="Unassembled WGS sequence"/>
</dbReference>
<feature type="transmembrane region" description="Helical" evidence="9">
    <location>
        <begin position="20"/>
        <end position="39"/>
    </location>
</feature>
<dbReference type="InterPro" id="IPR002403">
    <property type="entry name" value="Cyt_P450_E_grp-IV"/>
</dbReference>
<keyword evidence="9" id="KW-0472">Membrane</keyword>
<proteinExistence type="inferred from homology"/>
<dbReference type="Pfam" id="PF00067">
    <property type="entry name" value="p450"/>
    <property type="match status" value="1"/>
</dbReference>
<keyword evidence="4 8" id="KW-0479">Metal-binding</keyword>
<evidence type="ECO:0000256" key="3">
    <source>
        <dbReference type="ARBA" id="ARBA00010617"/>
    </source>
</evidence>
<dbReference type="GO" id="GO:0005506">
    <property type="term" value="F:iron ion binding"/>
    <property type="evidence" value="ECO:0007669"/>
    <property type="project" value="InterPro"/>
</dbReference>
<name>A0AAV9HWQ1_9PEZI</name>
<comment type="caution">
    <text evidence="10">The sequence shown here is derived from an EMBL/GenBank/DDBJ whole genome shotgun (WGS) entry which is preliminary data.</text>
</comment>
<dbReference type="InterPro" id="IPR001128">
    <property type="entry name" value="Cyt_P450"/>
</dbReference>
<evidence type="ECO:0000256" key="5">
    <source>
        <dbReference type="ARBA" id="ARBA00023002"/>
    </source>
</evidence>
<evidence type="ECO:0000256" key="7">
    <source>
        <dbReference type="ARBA" id="ARBA00023033"/>
    </source>
</evidence>
<dbReference type="AlphaFoldDB" id="A0AAV9HWQ1"/>
<evidence type="ECO:0000256" key="1">
    <source>
        <dbReference type="ARBA" id="ARBA00001971"/>
    </source>
</evidence>
<evidence type="ECO:0000256" key="4">
    <source>
        <dbReference type="ARBA" id="ARBA00022723"/>
    </source>
</evidence>
<keyword evidence="11" id="KW-1185">Reference proteome</keyword>
<keyword evidence="7" id="KW-0503">Monooxygenase</keyword>
<keyword evidence="9" id="KW-1133">Transmembrane helix</keyword>